<dbReference type="GO" id="GO:0043139">
    <property type="term" value="F:5'-3' DNA helicase activity"/>
    <property type="evidence" value="ECO:0007669"/>
    <property type="project" value="UniProtKB-EC"/>
</dbReference>
<evidence type="ECO:0000256" key="1">
    <source>
        <dbReference type="RuleBase" id="RU363044"/>
    </source>
</evidence>
<evidence type="ECO:0000259" key="2">
    <source>
        <dbReference type="Pfam" id="PF05970"/>
    </source>
</evidence>
<keyword evidence="1" id="KW-0378">Hydrolase</keyword>
<dbReference type="EC" id="5.6.2.3" evidence="1"/>
<name>A0A9P0D6K3_9CUCU</name>
<accession>A0A9P0D6K3</accession>
<keyword evidence="4" id="KW-1185">Reference proteome</keyword>
<dbReference type="EMBL" id="OV651820">
    <property type="protein sequence ID" value="CAH1114855.1"/>
    <property type="molecule type" value="Genomic_DNA"/>
</dbReference>
<dbReference type="InterPro" id="IPR010285">
    <property type="entry name" value="DNA_helicase_pif1-like_DEAD"/>
</dbReference>
<dbReference type="OrthoDB" id="6765064at2759"/>
<dbReference type="GO" id="GO:0000723">
    <property type="term" value="P:telomere maintenance"/>
    <property type="evidence" value="ECO:0007669"/>
    <property type="project" value="InterPro"/>
</dbReference>
<dbReference type="GO" id="GO:0006281">
    <property type="term" value="P:DNA repair"/>
    <property type="evidence" value="ECO:0007669"/>
    <property type="project" value="UniProtKB-KW"/>
</dbReference>
<dbReference type="AlphaFoldDB" id="A0A9P0D6K3"/>
<keyword evidence="1" id="KW-0227">DNA damage</keyword>
<dbReference type="Pfam" id="PF05970">
    <property type="entry name" value="PIF1"/>
    <property type="match status" value="1"/>
</dbReference>
<reference evidence="3" key="1">
    <citation type="submission" date="2022-01" db="EMBL/GenBank/DDBJ databases">
        <authorList>
            <person name="King R."/>
        </authorList>
    </citation>
    <scope>NUCLEOTIDE SEQUENCE</scope>
</reference>
<dbReference type="PANTHER" id="PTHR10492">
    <property type="match status" value="1"/>
</dbReference>
<dbReference type="Proteomes" id="UP001153636">
    <property type="component" value="Chromosome 8"/>
</dbReference>
<keyword evidence="1" id="KW-0547">Nucleotide-binding</keyword>
<evidence type="ECO:0000313" key="4">
    <source>
        <dbReference type="Proteomes" id="UP001153636"/>
    </source>
</evidence>
<keyword evidence="1" id="KW-0233">DNA recombination</keyword>
<dbReference type="GO" id="GO:0016787">
    <property type="term" value="F:hydrolase activity"/>
    <property type="evidence" value="ECO:0007669"/>
    <property type="project" value="UniProtKB-KW"/>
</dbReference>
<keyword evidence="1" id="KW-0347">Helicase</keyword>
<proteinExistence type="inferred from homology"/>
<comment type="similarity">
    <text evidence="1">Belongs to the helicase family.</text>
</comment>
<dbReference type="GO" id="GO:0006310">
    <property type="term" value="P:DNA recombination"/>
    <property type="evidence" value="ECO:0007669"/>
    <property type="project" value="UniProtKB-KW"/>
</dbReference>
<protein>
    <recommendedName>
        <fullName evidence="1">ATP-dependent DNA helicase</fullName>
        <ecNumber evidence="1">5.6.2.3</ecNumber>
    </recommendedName>
</protein>
<keyword evidence="1" id="KW-0234">DNA repair</keyword>
<gene>
    <name evidence="3" type="ORF">PSYICH_LOCUS14352</name>
</gene>
<comment type="catalytic activity">
    <reaction evidence="1">
        <text>ATP + H2O = ADP + phosphate + H(+)</text>
        <dbReference type="Rhea" id="RHEA:13065"/>
        <dbReference type="ChEBI" id="CHEBI:15377"/>
        <dbReference type="ChEBI" id="CHEBI:15378"/>
        <dbReference type="ChEBI" id="CHEBI:30616"/>
        <dbReference type="ChEBI" id="CHEBI:43474"/>
        <dbReference type="ChEBI" id="CHEBI:456216"/>
        <dbReference type="EC" id="5.6.2.3"/>
    </reaction>
</comment>
<keyword evidence="1" id="KW-0067">ATP-binding</keyword>
<feature type="domain" description="DNA helicase Pif1-like DEAD-box helicase" evidence="2">
    <location>
        <begin position="85"/>
        <end position="130"/>
    </location>
</feature>
<evidence type="ECO:0000313" key="3">
    <source>
        <dbReference type="EMBL" id="CAH1114855.1"/>
    </source>
</evidence>
<sequence length="130" mass="14851">MSEDVLHRVRRQTLNPTLQMTEEIYNETLIMIEDMCLLMANKVLSCLGMTAPNRHMHDALNYELQREQYDIEALAETVRTNVPHLNQQQRIAYDTLIEAANSESGGIYFLAAPGGTEKTFLISLLLARIR</sequence>
<comment type="cofactor">
    <cofactor evidence="1">
        <name>Mg(2+)</name>
        <dbReference type="ChEBI" id="CHEBI:18420"/>
    </cofactor>
</comment>
<dbReference type="GO" id="GO:0005524">
    <property type="term" value="F:ATP binding"/>
    <property type="evidence" value="ECO:0007669"/>
    <property type="project" value="UniProtKB-KW"/>
</dbReference>
<organism evidence="3 4">
    <name type="scientific">Psylliodes chrysocephalus</name>
    <dbReference type="NCBI Taxonomy" id="3402493"/>
    <lineage>
        <taxon>Eukaryota</taxon>
        <taxon>Metazoa</taxon>
        <taxon>Ecdysozoa</taxon>
        <taxon>Arthropoda</taxon>
        <taxon>Hexapoda</taxon>
        <taxon>Insecta</taxon>
        <taxon>Pterygota</taxon>
        <taxon>Neoptera</taxon>
        <taxon>Endopterygota</taxon>
        <taxon>Coleoptera</taxon>
        <taxon>Polyphaga</taxon>
        <taxon>Cucujiformia</taxon>
        <taxon>Chrysomeloidea</taxon>
        <taxon>Chrysomelidae</taxon>
        <taxon>Galerucinae</taxon>
        <taxon>Alticini</taxon>
        <taxon>Psylliodes</taxon>
    </lineage>
</organism>